<dbReference type="KEGG" id="gax:Pan161_55000"/>
<sequence precursor="true">MKLTMILLLAAIATPAISHGQEKPAKVDFVAALKLKEFAQLKRLYIALEHMEFPNPENRIRTWKQHNTEGIAGESDPGLGITIDADEWTLERVKSIWKINWKDYDLSTVAVITKRGKQIQFVDMTGDNVDKVKDLPIRRGDAVIFLKKELAK</sequence>
<accession>A0A517VLC6</accession>
<feature type="signal peptide" evidence="1">
    <location>
        <begin position="1"/>
        <end position="20"/>
    </location>
</feature>
<dbReference type="EMBL" id="CP036343">
    <property type="protein sequence ID" value="QDT93814.1"/>
    <property type="molecule type" value="Genomic_DNA"/>
</dbReference>
<evidence type="ECO:0000313" key="2">
    <source>
        <dbReference type="EMBL" id="QDT93814.1"/>
    </source>
</evidence>
<evidence type="ECO:0000256" key="1">
    <source>
        <dbReference type="SAM" id="SignalP"/>
    </source>
</evidence>
<protein>
    <submittedName>
        <fullName evidence="2">Uncharacterized protein</fullName>
    </submittedName>
</protein>
<keyword evidence="3" id="KW-1185">Reference proteome</keyword>
<name>A0A517VLC6_9PLAN</name>
<proteinExistence type="predicted"/>
<dbReference type="RefSeq" id="WP_145231783.1">
    <property type="nucleotide sequence ID" value="NZ_CP036343.1"/>
</dbReference>
<organism evidence="2 3">
    <name type="scientific">Gimesia algae</name>
    <dbReference type="NCBI Taxonomy" id="2527971"/>
    <lineage>
        <taxon>Bacteria</taxon>
        <taxon>Pseudomonadati</taxon>
        <taxon>Planctomycetota</taxon>
        <taxon>Planctomycetia</taxon>
        <taxon>Planctomycetales</taxon>
        <taxon>Planctomycetaceae</taxon>
        <taxon>Gimesia</taxon>
    </lineage>
</organism>
<feature type="chain" id="PRO_5021898660" evidence="1">
    <location>
        <begin position="21"/>
        <end position="152"/>
    </location>
</feature>
<dbReference type="Proteomes" id="UP000316855">
    <property type="component" value="Chromosome"/>
</dbReference>
<keyword evidence="1" id="KW-0732">Signal</keyword>
<reference evidence="2 3" key="1">
    <citation type="submission" date="2019-02" db="EMBL/GenBank/DDBJ databases">
        <title>Deep-cultivation of Planctomycetes and their phenomic and genomic characterization uncovers novel biology.</title>
        <authorList>
            <person name="Wiegand S."/>
            <person name="Jogler M."/>
            <person name="Boedeker C."/>
            <person name="Pinto D."/>
            <person name="Vollmers J."/>
            <person name="Rivas-Marin E."/>
            <person name="Kohn T."/>
            <person name="Peeters S.H."/>
            <person name="Heuer A."/>
            <person name="Rast P."/>
            <person name="Oberbeckmann S."/>
            <person name="Bunk B."/>
            <person name="Jeske O."/>
            <person name="Meyerdierks A."/>
            <person name="Storesund J.E."/>
            <person name="Kallscheuer N."/>
            <person name="Luecker S."/>
            <person name="Lage O.M."/>
            <person name="Pohl T."/>
            <person name="Merkel B.J."/>
            <person name="Hornburger P."/>
            <person name="Mueller R.-W."/>
            <person name="Bruemmer F."/>
            <person name="Labrenz M."/>
            <person name="Spormann A.M."/>
            <person name="Op den Camp H."/>
            <person name="Overmann J."/>
            <person name="Amann R."/>
            <person name="Jetten M.S.M."/>
            <person name="Mascher T."/>
            <person name="Medema M.H."/>
            <person name="Devos D.P."/>
            <person name="Kaster A.-K."/>
            <person name="Ovreas L."/>
            <person name="Rohde M."/>
            <person name="Galperin M.Y."/>
            <person name="Jogler C."/>
        </authorList>
    </citation>
    <scope>NUCLEOTIDE SEQUENCE [LARGE SCALE GENOMIC DNA]</scope>
    <source>
        <strain evidence="2 3">Pan161</strain>
    </source>
</reference>
<evidence type="ECO:0000313" key="3">
    <source>
        <dbReference type="Proteomes" id="UP000316855"/>
    </source>
</evidence>
<gene>
    <name evidence="2" type="ORF">Pan161_55000</name>
</gene>
<dbReference type="AlphaFoldDB" id="A0A517VLC6"/>